<dbReference type="AlphaFoldDB" id="A0A3D9BQ19"/>
<keyword evidence="3" id="KW-1185">Reference proteome</keyword>
<accession>A0A3D9BQ19</accession>
<protein>
    <submittedName>
        <fullName evidence="2">Uncharacterized protein</fullName>
    </submittedName>
</protein>
<keyword evidence="1" id="KW-0732">Signal</keyword>
<proteinExistence type="predicted"/>
<organism evidence="2 3">
    <name type="scientific">Rhodosalinus sediminis</name>
    <dbReference type="NCBI Taxonomy" id="1940533"/>
    <lineage>
        <taxon>Bacteria</taxon>
        <taxon>Pseudomonadati</taxon>
        <taxon>Pseudomonadota</taxon>
        <taxon>Alphaproteobacteria</taxon>
        <taxon>Rhodobacterales</taxon>
        <taxon>Paracoccaceae</taxon>
        <taxon>Rhodosalinus</taxon>
    </lineage>
</organism>
<evidence type="ECO:0000256" key="1">
    <source>
        <dbReference type="SAM" id="SignalP"/>
    </source>
</evidence>
<feature type="chain" id="PRO_5017539607" evidence="1">
    <location>
        <begin position="17"/>
        <end position="135"/>
    </location>
</feature>
<evidence type="ECO:0000313" key="2">
    <source>
        <dbReference type="EMBL" id="REC55618.1"/>
    </source>
</evidence>
<feature type="signal peptide" evidence="1">
    <location>
        <begin position="1"/>
        <end position="16"/>
    </location>
</feature>
<dbReference type="Proteomes" id="UP000257131">
    <property type="component" value="Unassembled WGS sequence"/>
</dbReference>
<evidence type="ECO:0000313" key="3">
    <source>
        <dbReference type="Proteomes" id="UP000257131"/>
    </source>
</evidence>
<name>A0A3D9BQ19_9RHOB</name>
<dbReference type="EMBL" id="QOHR01000017">
    <property type="protein sequence ID" value="REC55618.1"/>
    <property type="molecule type" value="Genomic_DNA"/>
</dbReference>
<sequence>MLAALALSLIAPAAQAFRAENGLEVTALPEPATFEVIQSRGAGPTQIWCAAADYARAELSGGASDRLVITAPRGPAETDAQRDATRFRLMSREARPETTARGFAIVREAGETYSVSTADAFCAVDQPGRGDTWDP</sequence>
<gene>
    <name evidence="2" type="ORF">DRV84_11405</name>
</gene>
<comment type="caution">
    <text evidence="2">The sequence shown here is derived from an EMBL/GenBank/DDBJ whole genome shotgun (WGS) entry which is preliminary data.</text>
</comment>
<reference evidence="2 3" key="1">
    <citation type="journal article" date="2017" name="Int. J. Syst. Evol. Microbiol.">
        <title>Rhodosalinus sediminis gen. nov., sp. nov., isolated from marine saltern.</title>
        <authorList>
            <person name="Guo L.Y."/>
            <person name="Ling S.K."/>
            <person name="Li C.M."/>
            <person name="Chen G.J."/>
            <person name="Du Z.J."/>
        </authorList>
    </citation>
    <scope>NUCLEOTIDE SEQUENCE [LARGE SCALE GENOMIC DNA]</scope>
    <source>
        <strain evidence="2 3">WDN1C137</strain>
    </source>
</reference>